<comment type="caution">
    <text evidence="2">The sequence shown here is derived from an EMBL/GenBank/DDBJ whole genome shotgun (WGS) entry which is preliminary data.</text>
</comment>
<keyword evidence="1" id="KW-0472">Membrane</keyword>
<keyword evidence="1" id="KW-1003">Cell membrane</keyword>
<dbReference type="Pfam" id="PF04914">
    <property type="entry name" value="DltD"/>
    <property type="match status" value="1"/>
</dbReference>
<dbReference type="RefSeq" id="WP_307485058.1">
    <property type="nucleotide sequence ID" value="NZ_JAUSUF010000003.1"/>
</dbReference>
<sequence>MKKVLYFIIPLIIGVVFAFGLNKFLDYKINDLCKSKNLVPLMGEYATDIKGKGVIINNEFLSQDSIMMVGASDLRHATRQHPTRYFNTNRSKNTVFTIGRPFTQELQDAIVVGSTNPNIMKGKKVVLLESLQWFVHKNGVEKRDFQGRFSPVQFYTFLNNPKISKKSKDELVKRTKVLLKGSDEYKSERLYSMLYNDESFTGKVEKVLLYPYFKLREKEVLLKEKGLLYRKLRTLKDKTPKDSELGKPFDWKKEDELAIKDAKKRVKNSPHKLDSNYYYKTLKPHLKKLKNKYANVNLLKSKEMGDYKYFLKICKEMNVDLTVVLMPCNPWYYDYAGVSQKERFEFYDVIGNLAKKDGFKVMDLRDKENEDYYLRDVMHLGTRGWLDVSKKLYEQYNEKQVFNN</sequence>
<comment type="similarity">
    <text evidence="1">Belongs to the DltD family.</text>
</comment>
<protein>
    <recommendedName>
        <fullName evidence="1">Protein DltD</fullName>
    </recommendedName>
</protein>
<keyword evidence="3" id="KW-1185">Reference proteome</keyword>
<name>A0ABT9UT50_9FIRM</name>
<comment type="pathway">
    <text evidence="1">Cell wall biogenesis; lipoteichoic acid biosynthesis.</text>
</comment>
<evidence type="ECO:0000256" key="1">
    <source>
        <dbReference type="PIRNR" id="PIRNR021438"/>
    </source>
</evidence>
<dbReference type="Proteomes" id="UP001228504">
    <property type="component" value="Unassembled WGS sequence"/>
</dbReference>
<proteinExistence type="inferred from homology"/>
<reference evidence="2 3" key="1">
    <citation type="submission" date="2023-07" db="EMBL/GenBank/DDBJ databases">
        <title>Genomic Encyclopedia of Type Strains, Phase IV (KMG-IV): sequencing the most valuable type-strain genomes for metagenomic binning, comparative biology and taxonomic classification.</title>
        <authorList>
            <person name="Goeker M."/>
        </authorList>
    </citation>
    <scope>NUCLEOTIDE SEQUENCE [LARGE SCALE GENOMIC DNA]</scope>
    <source>
        <strain evidence="2 3">DSM 20694</strain>
    </source>
</reference>
<dbReference type="PANTHER" id="PTHR40039">
    <property type="entry name" value="PROTEIN DLTD"/>
    <property type="match status" value="1"/>
</dbReference>
<evidence type="ECO:0000313" key="3">
    <source>
        <dbReference type="Proteomes" id="UP001228504"/>
    </source>
</evidence>
<organism evidence="2 3">
    <name type="scientific">Eubacterium multiforme</name>
    <dbReference type="NCBI Taxonomy" id="83339"/>
    <lineage>
        <taxon>Bacteria</taxon>
        <taxon>Bacillati</taxon>
        <taxon>Bacillota</taxon>
        <taxon>Clostridia</taxon>
        <taxon>Eubacteriales</taxon>
        <taxon>Eubacteriaceae</taxon>
        <taxon>Eubacterium</taxon>
    </lineage>
</organism>
<dbReference type="InterPro" id="IPR006998">
    <property type="entry name" value="DltD"/>
</dbReference>
<dbReference type="PANTHER" id="PTHR40039:SF1">
    <property type="entry name" value="PROTEIN DLTD"/>
    <property type="match status" value="1"/>
</dbReference>
<gene>
    <name evidence="2" type="ORF">J2S18_001442</name>
</gene>
<evidence type="ECO:0000313" key="2">
    <source>
        <dbReference type="EMBL" id="MDQ0149512.1"/>
    </source>
</evidence>
<accession>A0ABT9UT50</accession>
<dbReference type="InterPro" id="IPR023896">
    <property type="entry name" value="LTA_DltD"/>
</dbReference>
<dbReference type="PIRSF" id="PIRSF021438">
    <property type="entry name" value="DltD"/>
    <property type="match status" value="1"/>
</dbReference>
<dbReference type="EMBL" id="JAUSUF010000003">
    <property type="protein sequence ID" value="MDQ0149512.1"/>
    <property type="molecule type" value="Genomic_DNA"/>
</dbReference>
<dbReference type="NCBIfam" id="TIGR04092">
    <property type="entry name" value="LTA_DltD"/>
    <property type="match status" value="1"/>
</dbReference>